<evidence type="ECO:0000256" key="1">
    <source>
        <dbReference type="ARBA" id="ARBA00022448"/>
    </source>
</evidence>
<evidence type="ECO:0000259" key="9">
    <source>
        <dbReference type="PROSITE" id="PS51007"/>
    </source>
</evidence>
<gene>
    <name evidence="10" type="ORF">N4261_01520</name>
</gene>
<reference evidence="10" key="1">
    <citation type="submission" date="2022-10" db="EMBL/GenBank/DDBJ databases">
        <title>Characterization and whole genome sequencing of a new Roseateles species, isolated from fresh water.</title>
        <authorList>
            <person name="Guliayeva D.Y."/>
            <person name="Akhremchuk A.E."/>
            <person name="Sikolenko M.A."/>
            <person name="Valentovich L.N."/>
            <person name="Sidarenka A.V."/>
        </authorList>
    </citation>
    <scope>NUCLEOTIDE SEQUENCE</scope>
    <source>
        <strain evidence="10">BIM B-1768</strain>
    </source>
</reference>
<sequence length="212" mass="21367">MSGTQDHDQAQGTHATAPSHGTHAAPQGHDTHAAAQTHDAHEGPIKTPKQLAVAVFFAFIIPIAVLVLAANFVSSDVKPAAGSTGLDEQAVAARIQPVGVIDLKDASAPVALRTGEQVYQGQCAACHAAGAAGAPKFGDAEAWGPRIKTGVDALLHAALAGKNAMPPQGGGEFSDYEIARAVVYMANQGGAKFDEPKPPASAASAPDAAASQ</sequence>
<proteinExistence type="predicted"/>
<keyword evidence="1" id="KW-0813">Transport</keyword>
<dbReference type="EMBL" id="CP104562">
    <property type="protein sequence ID" value="UXH78647.1"/>
    <property type="molecule type" value="Genomic_DNA"/>
</dbReference>
<keyword evidence="8" id="KW-1133">Transmembrane helix</keyword>
<keyword evidence="8" id="KW-0472">Membrane</keyword>
<dbReference type="PANTHER" id="PTHR40942:SF4">
    <property type="entry name" value="CYTOCHROME C5"/>
    <property type="match status" value="1"/>
</dbReference>
<feature type="compositionally biased region" description="Low complexity" evidence="7">
    <location>
        <begin position="200"/>
        <end position="212"/>
    </location>
</feature>
<evidence type="ECO:0000256" key="7">
    <source>
        <dbReference type="SAM" id="MobiDB-lite"/>
    </source>
</evidence>
<dbReference type="PROSITE" id="PS51007">
    <property type="entry name" value="CYTC"/>
    <property type="match status" value="1"/>
</dbReference>
<evidence type="ECO:0000256" key="3">
    <source>
        <dbReference type="ARBA" id="ARBA00022723"/>
    </source>
</evidence>
<evidence type="ECO:0000256" key="6">
    <source>
        <dbReference type="PROSITE-ProRule" id="PRU00433"/>
    </source>
</evidence>
<evidence type="ECO:0000256" key="8">
    <source>
        <dbReference type="SAM" id="Phobius"/>
    </source>
</evidence>
<dbReference type="SUPFAM" id="SSF46626">
    <property type="entry name" value="Cytochrome c"/>
    <property type="match status" value="1"/>
</dbReference>
<evidence type="ECO:0000313" key="10">
    <source>
        <dbReference type="EMBL" id="UXH78647.1"/>
    </source>
</evidence>
<feature type="transmembrane region" description="Helical" evidence="8">
    <location>
        <begin position="51"/>
        <end position="73"/>
    </location>
</feature>
<feature type="region of interest" description="Disordered" evidence="7">
    <location>
        <begin position="193"/>
        <end position="212"/>
    </location>
</feature>
<keyword evidence="2 6" id="KW-0349">Heme</keyword>
<evidence type="ECO:0000256" key="2">
    <source>
        <dbReference type="ARBA" id="ARBA00022617"/>
    </source>
</evidence>
<feature type="domain" description="Cytochrome c" evidence="9">
    <location>
        <begin position="110"/>
        <end position="189"/>
    </location>
</feature>
<keyword evidence="8" id="KW-0812">Transmembrane</keyword>
<name>A0ABY6B129_9BURK</name>
<dbReference type="InterPro" id="IPR036909">
    <property type="entry name" value="Cyt_c-like_dom_sf"/>
</dbReference>
<dbReference type="Pfam" id="PF13442">
    <property type="entry name" value="Cytochrome_CBB3"/>
    <property type="match status" value="1"/>
</dbReference>
<dbReference type="PANTHER" id="PTHR40942">
    <property type="match status" value="1"/>
</dbReference>
<keyword evidence="3 6" id="KW-0479">Metal-binding</keyword>
<evidence type="ECO:0000256" key="4">
    <source>
        <dbReference type="ARBA" id="ARBA00022982"/>
    </source>
</evidence>
<dbReference type="Gene3D" id="1.10.760.10">
    <property type="entry name" value="Cytochrome c-like domain"/>
    <property type="match status" value="1"/>
</dbReference>
<keyword evidence="4" id="KW-0249">Electron transport</keyword>
<feature type="region of interest" description="Disordered" evidence="7">
    <location>
        <begin position="1"/>
        <end position="44"/>
    </location>
</feature>
<dbReference type="InterPro" id="IPR009056">
    <property type="entry name" value="Cyt_c-like_dom"/>
</dbReference>
<accession>A0ABY6B129</accession>
<organism evidence="10 11">
    <name type="scientific">Roseateles amylovorans</name>
    <dbReference type="NCBI Taxonomy" id="2978473"/>
    <lineage>
        <taxon>Bacteria</taxon>
        <taxon>Pseudomonadati</taxon>
        <taxon>Pseudomonadota</taxon>
        <taxon>Betaproteobacteria</taxon>
        <taxon>Burkholderiales</taxon>
        <taxon>Sphaerotilaceae</taxon>
        <taxon>Roseateles</taxon>
    </lineage>
</organism>
<evidence type="ECO:0000313" key="11">
    <source>
        <dbReference type="Proteomes" id="UP001064933"/>
    </source>
</evidence>
<dbReference type="RefSeq" id="WP_261758478.1">
    <property type="nucleotide sequence ID" value="NZ_CP104562.2"/>
</dbReference>
<evidence type="ECO:0000256" key="5">
    <source>
        <dbReference type="ARBA" id="ARBA00023004"/>
    </source>
</evidence>
<keyword evidence="11" id="KW-1185">Reference proteome</keyword>
<protein>
    <submittedName>
        <fullName evidence="10">C-type cytochrome</fullName>
    </submittedName>
</protein>
<keyword evidence="5 6" id="KW-0408">Iron</keyword>
<dbReference type="PRINTS" id="PR00607">
    <property type="entry name" value="CYTCHROMECIE"/>
</dbReference>
<dbReference type="Proteomes" id="UP001064933">
    <property type="component" value="Chromosome"/>
</dbReference>
<dbReference type="InterPro" id="IPR002323">
    <property type="entry name" value="Cyt_CIE"/>
</dbReference>